<organism evidence="1 2">
    <name type="scientific">Mesorhizobium japonicum (strain LMG 29417 / CECT 9101 / MAFF 303099)</name>
    <name type="common">Mesorhizobium loti (strain MAFF 303099)</name>
    <dbReference type="NCBI Taxonomy" id="266835"/>
    <lineage>
        <taxon>Bacteria</taxon>
        <taxon>Pseudomonadati</taxon>
        <taxon>Pseudomonadota</taxon>
        <taxon>Alphaproteobacteria</taxon>
        <taxon>Hyphomicrobiales</taxon>
        <taxon>Phyllobacteriaceae</taxon>
        <taxon>Mesorhizobium</taxon>
    </lineage>
</organism>
<dbReference type="Pfam" id="PF06226">
    <property type="entry name" value="DUF1007"/>
    <property type="match status" value="1"/>
</dbReference>
<dbReference type="InterPro" id="IPR010412">
    <property type="entry name" value="DUF1007"/>
</dbReference>
<name>Q98H89_RHILO</name>
<evidence type="ECO:0000313" key="1">
    <source>
        <dbReference type="EMBL" id="BAB49977.1"/>
    </source>
</evidence>
<dbReference type="HOGENOM" id="CLU_088941_0_0_5"/>
<dbReference type="eggNOG" id="COG3683">
    <property type="taxonomic scope" value="Bacteria"/>
</dbReference>
<accession>Q98H89</accession>
<dbReference type="EMBL" id="BA000012">
    <property type="protein sequence ID" value="BAB49977.1"/>
    <property type="molecule type" value="Genomic_DNA"/>
</dbReference>
<gene>
    <name evidence="1" type="ordered locus">mlr2979</name>
</gene>
<proteinExistence type="predicted"/>
<dbReference type="AlphaFoldDB" id="Q98H89"/>
<reference evidence="1 2" key="1">
    <citation type="journal article" date="2000" name="DNA Res.">
        <title>Complete genome structure of the nitrogen-fixing symbiotic bacterium Mesorhizobium loti.</title>
        <authorList>
            <person name="Kaneko T."/>
            <person name="Nakamura Y."/>
            <person name="Sato S."/>
            <person name="Asamizu E."/>
            <person name="Kato T."/>
            <person name="Sasamoto S."/>
            <person name="Watanabe A."/>
            <person name="Idesawa K."/>
            <person name="Ishikawa A."/>
            <person name="Kawashima K."/>
            <person name="Kimura T."/>
            <person name="Kishida Y."/>
            <person name="Kiyokawa C."/>
            <person name="Kohara M."/>
            <person name="Matsumoto M."/>
            <person name="Matsuno A."/>
            <person name="Mochizuki Y."/>
            <person name="Nakayama S."/>
            <person name="Nakazaki N."/>
            <person name="Shimpo S."/>
            <person name="Sugimoto M."/>
            <person name="Takeuchi C."/>
            <person name="Yamada M."/>
            <person name="Tabata S."/>
        </authorList>
    </citation>
    <scope>NUCLEOTIDE SEQUENCE [LARGE SCALE GENOMIC DNA]</scope>
    <source>
        <strain evidence="2">LMG 29417 / CECT 9101 / MAFF 303099</strain>
    </source>
</reference>
<evidence type="ECO:0000313" key="2">
    <source>
        <dbReference type="Proteomes" id="UP000000552"/>
    </source>
</evidence>
<dbReference type="Proteomes" id="UP000000552">
    <property type="component" value="Chromosome"/>
</dbReference>
<protein>
    <submittedName>
        <fullName evidence="1">Mlr2979 protein</fullName>
    </submittedName>
</protein>
<dbReference type="KEGG" id="mlo:mlr2979"/>
<sequence>MTRFGVRACHCPKTAAHFWVTRTGGPNFAPFLVTFGSSPKPRESRPGMQLKRHAIILASALAATLAATRPAYVHPHVFAEARLDVILSPDHQSVKALRHLWRFDDLFSSTVMMEFDKNSDLKLDDKELKEVADTVHASLAEFNYFQLVTQNGKDVTMVPPPHLMANFDNDQLIILFESEPKVPIKLTGTIDIGVYDPTFYTAIDFTEDSNITVAGLPSNCTSKVIRPDPDEAIKENQKTLTDAFFNDPTGTDMSKIFATKLELTCQPEG</sequence>